<dbReference type="EMBL" id="MN740505">
    <property type="protein sequence ID" value="QHU30288.1"/>
    <property type="molecule type" value="Genomic_DNA"/>
</dbReference>
<protein>
    <recommendedName>
        <fullName evidence="2">HNH endonuclease</fullName>
    </recommendedName>
</protein>
<dbReference type="AlphaFoldDB" id="A0A6C0LK60"/>
<reference evidence="1" key="1">
    <citation type="journal article" date="2020" name="Nature">
        <title>Giant virus diversity and host interactions through global metagenomics.</title>
        <authorList>
            <person name="Schulz F."/>
            <person name="Roux S."/>
            <person name="Paez-Espino D."/>
            <person name="Jungbluth S."/>
            <person name="Walsh D.A."/>
            <person name="Denef V.J."/>
            <person name="McMahon K.D."/>
            <person name="Konstantinidis K.T."/>
            <person name="Eloe-Fadrosh E.A."/>
            <person name="Kyrpides N.C."/>
            <person name="Woyke T."/>
        </authorList>
    </citation>
    <scope>NUCLEOTIDE SEQUENCE</scope>
    <source>
        <strain evidence="1">GVMAG-M-3300027833-11</strain>
    </source>
</reference>
<accession>A0A6C0LK60</accession>
<organism evidence="1">
    <name type="scientific">viral metagenome</name>
    <dbReference type="NCBI Taxonomy" id="1070528"/>
    <lineage>
        <taxon>unclassified sequences</taxon>
        <taxon>metagenomes</taxon>
        <taxon>organismal metagenomes</taxon>
    </lineage>
</organism>
<sequence length="174" mass="20577">MSAVKPHFKDFNTWNEIDSEEIERLQSTLAPHLKKIDIIMSKPKRIEFVKQLLEKQNGTCIWGKEIMGKYCWNEPKYNWKTDENGEKYESICNILKLQWGHLIPRCRGEKFDEHTLCLMCGRCNNHIQSSRKLEQLVPELLSKVSEIIEKDVCVVPTEEERKALVKLNEYYGYK</sequence>
<evidence type="ECO:0008006" key="2">
    <source>
        <dbReference type="Google" id="ProtNLM"/>
    </source>
</evidence>
<evidence type="ECO:0000313" key="1">
    <source>
        <dbReference type="EMBL" id="QHU30288.1"/>
    </source>
</evidence>
<name>A0A6C0LK60_9ZZZZ</name>
<proteinExistence type="predicted"/>